<evidence type="ECO:0000313" key="8">
    <source>
        <dbReference type="EMBL" id="PKQ64927.1"/>
    </source>
</evidence>
<accession>A0A2N3I3N0</accession>
<feature type="domain" description="Beta-lactamase-related" evidence="6">
    <location>
        <begin position="603"/>
        <end position="985"/>
    </location>
</feature>
<keyword evidence="9" id="KW-1185">Reference proteome</keyword>
<dbReference type="GO" id="GO:0004563">
    <property type="term" value="F:beta-N-acetylhexosaminidase activity"/>
    <property type="evidence" value="ECO:0007669"/>
    <property type="project" value="UniProtKB-EC"/>
</dbReference>
<dbReference type="InterPro" id="IPR036881">
    <property type="entry name" value="Glyco_hydro_3_C_sf"/>
</dbReference>
<dbReference type="GO" id="GO:0009254">
    <property type="term" value="P:peptidoglycan turnover"/>
    <property type="evidence" value="ECO:0007669"/>
    <property type="project" value="TreeGrafter"/>
</dbReference>
<comment type="catalytic activity">
    <reaction evidence="1">
        <text>Hydrolysis of terminal non-reducing N-acetyl-D-hexosamine residues in N-acetyl-beta-D-hexosaminides.</text>
        <dbReference type="EC" id="3.2.1.52"/>
    </reaction>
</comment>
<dbReference type="InterPro" id="IPR001466">
    <property type="entry name" value="Beta-lactam-related"/>
</dbReference>
<reference evidence="8 9" key="1">
    <citation type="journal article" date="2017" name="Front. Microbiol.">
        <title>Labilibaculum manganireducens gen. nov., sp. nov. and Labilibaculum filiforme sp. nov., Novel Bacteroidetes Isolated from Subsurface Sediments of the Baltic Sea.</title>
        <authorList>
            <person name="Vandieken V."/>
            <person name="Marshall I.P."/>
            <person name="Niemann H."/>
            <person name="Engelen B."/>
            <person name="Cypionka H."/>
        </authorList>
    </citation>
    <scope>NUCLEOTIDE SEQUENCE [LARGE SCALE GENOMIC DNA]</scope>
    <source>
        <strain evidence="8 9">59.16B</strain>
    </source>
</reference>
<evidence type="ECO:0000259" key="6">
    <source>
        <dbReference type="Pfam" id="PF00144"/>
    </source>
</evidence>
<protein>
    <recommendedName>
        <fullName evidence="3">beta-N-acetylhexosaminidase</fullName>
        <ecNumber evidence="3">3.2.1.52</ecNumber>
    </recommendedName>
</protein>
<evidence type="ECO:0000256" key="2">
    <source>
        <dbReference type="ARBA" id="ARBA00005336"/>
    </source>
</evidence>
<organism evidence="8 9">
    <name type="scientific">Labilibaculum filiforme</name>
    <dbReference type="NCBI Taxonomy" id="1940526"/>
    <lineage>
        <taxon>Bacteria</taxon>
        <taxon>Pseudomonadati</taxon>
        <taxon>Bacteroidota</taxon>
        <taxon>Bacteroidia</taxon>
        <taxon>Marinilabiliales</taxon>
        <taxon>Marinifilaceae</taxon>
        <taxon>Labilibaculum</taxon>
    </lineage>
</organism>
<dbReference type="InterPro" id="IPR001764">
    <property type="entry name" value="Glyco_hydro_3_N"/>
</dbReference>
<dbReference type="SUPFAM" id="SSF56601">
    <property type="entry name" value="beta-lactamase/transpeptidase-like"/>
    <property type="match status" value="1"/>
</dbReference>
<dbReference type="Gene3D" id="3.40.710.10">
    <property type="entry name" value="DD-peptidase/beta-lactamase superfamily"/>
    <property type="match status" value="1"/>
</dbReference>
<dbReference type="PANTHER" id="PTHR30480:SF13">
    <property type="entry name" value="BETA-HEXOSAMINIDASE"/>
    <property type="match status" value="1"/>
</dbReference>
<dbReference type="Pfam" id="PF00933">
    <property type="entry name" value="Glyco_hydro_3"/>
    <property type="match status" value="1"/>
</dbReference>
<dbReference type="RefSeq" id="WP_180335618.1">
    <property type="nucleotide sequence ID" value="NZ_MVDD01000002.1"/>
</dbReference>
<dbReference type="GO" id="GO:0005975">
    <property type="term" value="P:carbohydrate metabolic process"/>
    <property type="evidence" value="ECO:0007669"/>
    <property type="project" value="InterPro"/>
</dbReference>
<evidence type="ECO:0000256" key="5">
    <source>
        <dbReference type="ARBA" id="ARBA00023295"/>
    </source>
</evidence>
<proteinExistence type="inferred from homology"/>
<evidence type="ECO:0000256" key="3">
    <source>
        <dbReference type="ARBA" id="ARBA00012663"/>
    </source>
</evidence>
<dbReference type="SUPFAM" id="SSF51445">
    <property type="entry name" value="(Trans)glycosidases"/>
    <property type="match status" value="1"/>
</dbReference>
<dbReference type="Pfam" id="PF00144">
    <property type="entry name" value="Beta-lactamase"/>
    <property type="match status" value="1"/>
</dbReference>
<dbReference type="InterPro" id="IPR036962">
    <property type="entry name" value="Glyco_hydro_3_N_sf"/>
</dbReference>
<dbReference type="Gene3D" id="3.20.20.300">
    <property type="entry name" value="Glycoside hydrolase, family 3, N-terminal domain"/>
    <property type="match status" value="1"/>
</dbReference>
<dbReference type="InterPro" id="IPR019800">
    <property type="entry name" value="Glyco_hydro_3_AS"/>
</dbReference>
<dbReference type="InterPro" id="IPR012338">
    <property type="entry name" value="Beta-lactam/transpept-like"/>
</dbReference>
<dbReference type="Proteomes" id="UP000233535">
    <property type="component" value="Unassembled WGS sequence"/>
</dbReference>
<keyword evidence="4" id="KW-0378">Hydrolase</keyword>
<keyword evidence="5" id="KW-0326">Glycosidase</keyword>
<dbReference type="SUPFAM" id="SSF52279">
    <property type="entry name" value="Beta-D-glucan exohydrolase, C-terminal domain"/>
    <property type="match status" value="1"/>
</dbReference>
<dbReference type="EC" id="3.2.1.52" evidence="3"/>
<dbReference type="EMBL" id="MVDD01000002">
    <property type="protein sequence ID" value="PKQ64927.1"/>
    <property type="molecule type" value="Genomic_DNA"/>
</dbReference>
<dbReference type="InterPro" id="IPR017853">
    <property type="entry name" value="GH"/>
</dbReference>
<sequence length="1036" mass="116795">MTNIYSLNRFLILLVFLVSHLFVSAQNLALEEDRLIDRLTEPNSWADSILSTLSDDERIAQLFMIAAYSNKGKEEAERIAGIVSKYQIGGIIFFQGEPGKQAELTNWYQSLAKVPLWIGMDAEIGLGARLKQTISYPRQIMLGAIQDDELIFQLGKQIGSECVRLGVHVNFSPVMDVNNNPRNPVINSRSFGEDRYNVSNKSFAFAAGMQKAGIIPVGKHFPGHGDTETDSHFDLPLVDHPIARLDSIELFPFQRLINNGLGGIMVSHLNVPALDSIQKVATLSQPIVTQLLKEQMGFKGLVFTDALNMHGVRKFYAKGVVDAKALVAGNDVLLFTEEVPIAIKEIKLALKSGELSWTNINEKCLKILKAKYWLNLNNYKPIDQNKLWSGLNTQEGFILRRSLAEKAITLVKNEDQLLPLKRLDTLKIASIAMGVPIRNRFQEYLGRYADIDFFQIEKNASIESYYQLLKKLDKYNLIIVSKHDSDLRATRKFGITNQTIEFLSELSKSKKVIFDLFANPYGLDLYEGTDRLKGILVSYEDNIETQMASSQIIFGGLASQGRLPVTVNERFTVGTGFETKHTRLGFSLPEQAGLSTLKLNVIDSIVNDAIKKKATPGCQVLVARNGKVVFHKSYGHYTYDKKVEVRNPDIYDLASLTKITATLPALMQLCDEGWINVDHSFGEYFKKAKGTNKDTLPLRKILAHEAGLLSWKPFHWEAIDSSSFDRVLFSRTYSKRHSLKVADRLYLDRNYKFKDGIFSNLSSEEYPVQVADNMYIHKGYHDTIINQILATDLRDSKGYKYSDLGFIMMGEMVKDISGESLDSYVQRHLYTLLGASSLGYYPLKRFNVDRMVPTQDDKFFRKQLLTAYVHDPTAAMLGGVSGHAGMFGNAGDLAKLAQMYLQEGSYGGETFISAETIKKFTSRAYPNSDNRRGIGFDKPFYNTNENGGPTCKEASELSYGHTGFTGTMIWVDPKYNLLYIFLSNRICPDESNTKLIEMDVRTKIQKQIYKSIIQEEKNAPEFITLPFSPFGKGMFY</sequence>
<comment type="similarity">
    <text evidence="2">Belongs to the glycosyl hydrolase 3 family.</text>
</comment>
<evidence type="ECO:0000313" key="9">
    <source>
        <dbReference type="Proteomes" id="UP000233535"/>
    </source>
</evidence>
<dbReference type="InterPro" id="IPR050226">
    <property type="entry name" value="NagZ_Beta-hexosaminidase"/>
</dbReference>
<gene>
    <name evidence="8" type="ORF">BZG02_03510</name>
</gene>
<feature type="domain" description="Glycoside hydrolase family 3 N-terminal" evidence="7">
    <location>
        <begin position="56"/>
        <end position="369"/>
    </location>
</feature>
<comment type="caution">
    <text evidence="8">The sequence shown here is derived from an EMBL/GenBank/DDBJ whole genome shotgun (WGS) entry which is preliminary data.</text>
</comment>
<evidence type="ECO:0000256" key="1">
    <source>
        <dbReference type="ARBA" id="ARBA00001231"/>
    </source>
</evidence>
<evidence type="ECO:0000256" key="4">
    <source>
        <dbReference type="ARBA" id="ARBA00022801"/>
    </source>
</evidence>
<dbReference type="PROSITE" id="PS00775">
    <property type="entry name" value="GLYCOSYL_HYDROL_F3"/>
    <property type="match status" value="1"/>
</dbReference>
<evidence type="ECO:0000259" key="7">
    <source>
        <dbReference type="Pfam" id="PF00933"/>
    </source>
</evidence>
<dbReference type="AlphaFoldDB" id="A0A2N3I3N0"/>
<name>A0A2N3I3N0_9BACT</name>
<dbReference type="PANTHER" id="PTHR30480">
    <property type="entry name" value="BETA-HEXOSAMINIDASE-RELATED"/>
    <property type="match status" value="1"/>
</dbReference>